<proteinExistence type="predicted"/>
<dbReference type="RefSeq" id="WP_338204413.1">
    <property type="nucleotide sequence ID" value="NZ_JAEKNR010000209.1"/>
</dbReference>
<reference evidence="3" key="1">
    <citation type="submission" date="2020-10" db="EMBL/GenBank/DDBJ databases">
        <title>Ca. Dormibacterota MAGs.</title>
        <authorList>
            <person name="Montgomery K."/>
        </authorList>
    </citation>
    <scope>NUCLEOTIDE SEQUENCE [LARGE SCALE GENOMIC DNA]</scope>
    <source>
        <strain evidence="3">SC8812_S17_10</strain>
    </source>
</reference>
<protein>
    <submittedName>
        <fullName evidence="3">Cupin domain-containing protein</fullName>
    </submittedName>
</protein>
<evidence type="ECO:0000313" key="3">
    <source>
        <dbReference type="EMBL" id="MBJ7600541.1"/>
    </source>
</evidence>
<comment type="caution">
    <text evidence="3">The sequence shown here is derived from an EMBL/GenBank/DDBJ whole genome shotgun (WGS) entry which is preliminary data.</text>
</comment>
<feature type="domain" description="Cupin type-2" evidence="2">
    <location>
        <begin position="52"/>
        <end position="121"/>
    </location>
</feature>
<dbReference type="InterPro" id="IPR014710">
    <property type="entry name" value="RmlC-like_jellyroll"/>
</dbReference>
<evidence type="ECO:0000313" key="4">
    <source>
        <dbReference type="Proteomes" id="UP000612893"/>
    </source>
</evidence>
<dbReference type="GO" id="GO:0046872">
    <property type="term" value="F:metal ion binding"/>
    <property type="evidence" value="ECO:0007669"/>
    <property type="project" value="UniProtKB-KW"/>
</dbReference>
<evidence type="ECO:0000256" key="1">
    <source>
        <dbReference type="ARBA" id="ARBA00022723"/>
    </source>
</evidence>
<keyword evidence="1" id="KW-0479">Metal-binding</keyword>
<dbReference type="EMBL" id="JAEKNR010000209">
    <property type="protein sequence ID" value="MBJ7600541.1"/>
    <property type="molecule type" value="Genomic_DNA"/>
</dbReference>
<dbReference type="PANTHER" id="PTHR35848">
    <property type="entry name" value="OXALATE-BINDING PROTEIN"/>
    <property type="match status" value="1"/>
</dbReference>
<dbReference type="InterPro" id="IPR051610">
    <property type="entry name" value="GPI/OXD"/>
</dbReference>
<dbReference type="PANTHER" id="PTHR35848:SF6">
    <property type="entry name" value="CUPIN TYPE-2 DOMAIN-CONTAINING PROTEIN"/>
    <property type="match status" value="1"/>
</dbReference>
<gene>
    <name evidence="3" type="ORF">JF922_21035</name>
</gene>
<keyword evidence="4" id="KW-1185">Reference proteome</keyword>
<dbReference type="InterPro" id="IPR013096">
    <property type="entry name" value="Cupin_2"/>
</dbReference>
<evidence type="ECO:0000259" key="2">
    <source>
        <dbReference type="Pfam" id="PF07883"/>
    </source>
</evidence>
<name>A0A934KC48_9BACT</name>
<dbReference type="SUPFAM" id="SSF51182">
    <property type="entry name" value="RmlC-like cupins"/>
    <property type="match status" value="1"/>
</dbReference>
<accession>A0A934KC48</accession>
<sequence>MNVAQVRKEVGEVDKRVRVCKLDEMVPAVEPGKRNKSLLVGADISKETEIVYQRFSPNHMGQYHLHHHAENIWIVMQGQLEAIIGGVRYFVNEGELIFMPSGVPHATCNRGSVDMLAVEIYAPPTHHFEPNDSFPAELPEVITDAAR</sequence>
<dbReference type="AlphaFoldDB" id="A0A934KC48"/>
<dbReference type="Pfam" id="PF07883">
    <property type="entry name" value="Cupin_2"/>
    <property type="match status" value="1"/>
</dbReference>
<dbReference type="Proteomes" id="UP000612893">
    <property type="component" value="Unassembled WGS sequence"/>
</dbReference>
<dbReference type="InterPro" id="IPR011051">
    <property type="entry name" value="RmlC_Cupin_sf"/>
</dbReference>
<organism evidence="3 4">
    <name type="scientific">Candidatus Nephthysia bennettiae</name>
    <dbReference type="NCBI Taxonomy" id="3127016"/>
    <lineage>
        <taxon>Bacteria</taxon>
        <taxon>Bacillati</taxon>
        <taxon>Candidatus Dormiibacterota</taxon>
        <taxon>Candidatus Dormibacteria</taxon>
        <taxon>Candidatus Dormibacterales</taxon>
        <taxon>Candidatus Dormibacteraceae</taxon>
        <taxon>Candidatus Nephthysia</taxon>
    </lineage>
</organism>
<dbReference type="Gene3D" id="2.60.120.10">
    <property type="entry name" value="Jelly Rolls"/>
    <property type="match status" value="1"/>
</dbReference>